<organism evidence="2 3">
    <name type="scientific">Sphingobacterium allocomposti</name>
    <dbReference type="NCBI Taxonomy" id="415956"/>
    <lineage>
        <taxon>Bacteria</taxon>
        <taxon>Pseudomonadati</taxon>
        <taxon>Bacteroidota</taxon>
        <taxon>Sphingobacteriia</taxon>
        <taxon>Sphingobacteriales</taxon>
        <taxon>Sphingobacteriaceae</taxon>
        <taxon>Sphingobacterium</taxon>
    </lineage>
</organism>
<dbReference type="RefSeq" id="WP_148907207.1">
    <property type="nucleotide sequence ID" value="NZ_VNHX01000001.1"/>
</dbReference>
<gene>
    <name evidence="2" type="ORF">BC792_101318</name>
</gene>
<name>A0A5S5DRV1_9SPHI</name>
<evidence type="ECO:0008006" key="4">
    <source>
        <dbReference type="Google" id="ProtNLM"/>
    </source>
</evidence>
<dbReference type="Proteomes" id="UP000325105">
    <property type="component" value="Unassembled WGS sequence"/>
</dbReference>
<dbReference type="EMBL" id="VNHX01000001">
    <property type="protein sequence ID" value="TYP98660.1"/>
    <property type="molecule type" value="Genomic_DNA"/>
</dbReference>
<comment type="caution">
    <text evidence="2">The sequence shown here is derived from an EMBL/GenBank/DDBJ whole genome shotgun (WGS) entry which is preliminary data.</text>
</comment>
<dbReference type="OrthoDB" id="697994at2"/>
<keyword evidence="1" id="KW-0732">Signal</keyword>
<keyword evidence="3" id="KW-1185">Reference proteome</keyword>
<accession>A0A5S5DRV1</accession>
<dbReference type="AlphaFoldDB" id="A0A5S5DRV1"/>
<feature type="chain" id="PRO_5024333295" description="Fimbrillin-A associated anchor protein Mfa1/Mfa2" evidence="1">
    <location>
        <begin position="21"/>
        <end position="270"/>
    </location>
</feature>
<evidence type="ECO:0000313" key="3">
    <source>
        <dbReference type="Proteomes" id="UP000325105"/>
    </source>
</evidence>
<dbReference type="PROSITE" id="PS51257">
    <property type="entry name" value="PROKAR_LIPOPROTEIN"/>
    <property type="match status" value="1"/>
</dbReference>
<evidence type="ECO:0000256" key="1">
    <source>
        <dbReference type="SAM" id="SignalP"/>
    </source>
</evidence>
<reference evidence="2 3" key="1">
    <citation type="submission" date="2019-07" db="EMBL/GenBank/DDBJ databases">
        <title>Genomic Encyclopedia of Archaeal and Bacterial Type Strains, Phase II (KMG-II): from individual species to whole genera.</title>
        <authorList>
            <person name="Goeker M."/>
        </authorList>
    </citation>
    <scope>NUCLEOTIDE SEQUENCE [LARGE SCALE GENOMIC DNA]</scope>
    <source>
        <strain evidence="2 3">DSM 18850</strain>
    </source>
</reference>
<evidence type="ECO:0000313" key="2">
    <source>
        <dbReference type="EMBL" id="TYP98660.1"/>
    </source>
</evidence>
<proteinExistence type="predicted"/>
<protein>
    <recommendedName>
        <fullName evidence="4">Fimbrillin-A associated anchor protein Mfa1/Mfa2</fullName>
    </recommendedName>
</protein>
<feature type="signal peptide" evidence="1">
    <location>
        <begin position="1"/>
        <end position="20"/>
    </location>
</feature>
<sequence>MKLICLFCFFLLLCSCRSYQFVPNGFLVDGDEFYHNADKKISIELFGDFKNYSGTTKRGLRQDRLYSGDRKILKALGYGPNDVDVLFSGKPDVDPYYQVMAVAAKKGLLDSSAFIRQYLPSGTYFYRKTALRGQTVLEAIIPSAEGNYSLIYVASKEGFTQDFEHLLANNVRKPHRGALYFLPDRTTIGCDTREAVHVDLKIPEREVIRGRYTLVKVLKKERFGESLAIFTLNGEEVDPHVVFKLCPGKYRLIYSDLKHTIIWQDEFEVH</sequence>